<evidence type="ECO:0000313" key="4">
    <source>
        <dbReference type="Proteomes" id="UP001202922"/>
    </source>
</evidence>
<dbReference type="Proteomes" id="UP001202922">
    <property type="component" value="Unassembled WGS sequence"/>
</dbReference>
<dbReference type="PANTHER" id="PTHR36933:SF1">
    <property type="entry name" value="SLL0788 PROTEIN"/>
    <property type="match status" value="1"/>
</dbReference>
<dbReference type="RefSeq" id="WP_241050747.1">
    <property type="nucleotide sequence ID" value="NZ_JAKZBV010000001.1"/>
</dbReference>
<evidence type="ECO:0000256" key="1">
    <source>
        <dbReference type="SAM" id="SignalP"/>
    </source>
</evidence>
<evidence type="ECO:0000313" key="3">
    <source>
        <dbReference type="EMBL" id="MCH6468770.1"/>
    </source>
</evidence>
<dbReference type="InterPro" id="IPR012347">
    <property type="entry name" value="Ferritin-like"/>
</dbReference>
<dbReference type="Pfam" id="PF03713">
    <property type="entry name" value="DUF305"/>
    <property type="match status" value="1"/>
</dbReference>
<accession>A0ABS9TWM2</accession>
<feature type="domain" description="DUF305" evidence="2">
    <location>
        <begin position="61"/>
        <end position="205"/>
    </location>
</feature>
<gene>
    <name evidence="3" type="ORF">L0M17_02000</name>
</gene>
<feature type="chain" id="PRO_5046034059" evidence="1">
    <location>
        <begin position="34"/>
        <end position="208"/>
    </location>
</feature>
<comment type="caution">
    <text evidence="3">The sequence shown here is derived from an EMBL/GenBank/DDBJ whole genome shotgun (WGS) entry which is preliminary data.</text>
</comment>
<evidence type="ECO:0000259" key="2">
    <source>
        <dbReference type="Pfam" id="PF03713"/>
    </source>
</evidence>
<keyword evidence="1" id="KW-0732">Signal</keyword>
<name>A0ABS9TWM2_9MICC</name>
<dbReference type="InterPro" id="IPR005183">
    <property type="entry name" value="DUF305_CopM-like"/>
</dbReference>
<sequence length="208" mass="21634">MTTLQHTHARRRPLGLTLLAVGALALAGCGAPAATPASTATADIHSGHSMPSASAGFNSADGMFAQMMIPHHEQAVQMSEIVLAKPGLDPRVVALAQQIRAAQAPEIATLKDWLAAWGQPESMPGHGAGEAMSGMMKDEDLGQLRSAEPAKASKLFLTQMIAHHEGAVEMARTETQEGQDGGAVGMASAIVASQSREIEEMKAILAQP</sequence>
<reference evidence="3 4" key="1">
    <citation type="submission" date="2022-03" db="EMBL/GenBank/DDBJ databases">
        <title>Sinomonas sp. isolated from a soil.</title>
        <authorList>
            <person name="Han J."/>
            <person name="Kim D.-U."/>
        </authorList>
    </citation>
    <scope>NUCLEOTIDE SEQUENCE [LARGE SCALE GENOMIC DNA]</scope>
    <source>
        <strain evidence="3 4">5-5</strain>
    </source>
</reference>
<feature type="signal peptide" evidence="1">
    <location>
        <begin position="1"/>
        <end position="33"/>
    </location>
</feature>
<dbReference type="EMBL" id="JAKZBV010000001">
    <property type="protein sequence ID" value="MCH6468770.1"/>
    <property type="molecule type" value="Genomic_DNA"/>
</dbReference>
<dbReference type="InterPro" id="IPR006311">
    <property type="entry name" value="TAT_signal"/>
</dbReference>
<dbReference type="Gene3D" id="1.20.1260.10">
    <property type="match status" value="1"/>
</dbReference>
<dbReference type="PROSITE" id="PS51318">
    <property type="entry name" value="TAT"/>
    <property type="match status" value="1"/>
</dbReference>
<organism evidence="3 4">
    <name type="scientific">Sinomonas terrae</name>
    <dbReference type="NCBI Taxonomy" id="2908838"/>
    <lineage>
        <taxon>Bacteria</taxon>
        <taxon>Bacillati</taxon>
        <taxon>Actinomycetota</taxon>
        <taxon>Actinomycetes</taxon>
        <taxon>Micrococcales</taxon>
        <taxon>Micrococcaceae</taxon>
        <taxon>Sinomonas</taxon>
    </lineage>
</organism>
<protein>
    <submittedName>
        <fullName evidence="3">DUF305 domain-containing protein</fullName>
    </submittedName>
</protein>
<keyword evidence="4" id="KW-1185">Reference proteome</keyword>
<dbReference type="PANTHER" id="PTHR36933">
    <property type="entry name" value="SLL0788 PROTEIN"/>
    <property type="match status" value="1"/>
</dbReference>
<proteinExistence type="predicted"/>